<name>A0A0R1TSR6_9LACO</name>
<proteinExistence type="inferred from homology"/>
<evidence type="ECO:0000313" key="6">
    <source>
        <dbReference type="Proteomes" id="UP000051922"/>
    </source>
</evidence>
<comment type="similarity">
    <text evidence="1">Belongs to the DnaB/DnaD family.</text>
</comment>
<evidence type="ECO:0000313" key="5">
    <source>
        <dbReference type="EMBL" id="KRL84397.1"/>
    </source>
</evidence>
<feature type="compositionally biased region" description="Basic residues" evidence="2">
    <location>
        <begin position="412"/>
        <end position="423"/>
    </location>
</feature>
<dbReference type="EMBL" id="AZFJ01000062">
    <property type="protein sequence ID" value="KRL84397.1"/>
    <property type="molecule type" value="Genomic_DNA"/>
</dbReference>
<keyword evidence="5" id="KW-0347">Helicase</keyword>
<keyword evidence="6" id="KW-1185">Reference proteome</keyword>
<dbReference type="Pfam" id="PF07261">
    <property type="entry name" value="DnaB_2"/>
    <property type="match status" value="1"/>
</dbReference>
<feature type="domain" description="Replicative helicase loading/DNA remodeling protein DnaB N-terminal winged helix" evidence="4">
    <location>
        <begin position="11"/>
        <end position="267"/>
    </location>
</feature>
<keyword evidence="5" id="KW-0067">ATP-binding</keyword>
<protein>
    <submittedName>
        <fullName evidence="5">Replicative DNA helicase DnaB</fullName>
    </submittedName>
</protein>
<accession>A0A0R1TSR6</accession>
<sequence length="469" mass="52268">MQRPASFQPQNDYLATQATEYSDVDRRTLTYLYQPIIGPVATALYTSLWAESTRHPVFSQDRHPHTRLMGILGVSIDELYDARVRLEAMQLVQTFSQVDQQRHYVYEMHAPVTPGAFFADDLLGILLFDTVGEERYEELVHEFELTPVRRQDMHNVSLQFSDVFNLVAAQATQPPAAVSAAKDAVIPAGTGSPEIAGVRLDWDLLANLVGNTNIQSGALAQNQHALQQLAGFYGLDEPTLAAQIGQALDLLTGKLDMARLRSNVEQQFERGHTRHFAPRGSDATATSTNANAQVTVQPSQPSDQREQEMLTRAKSMTPREFINAAKQARDSRMFASRSEIKALQRLADRGIFSPATINVMVDYALRTSDNGNVSEKFLDLLANSWAQAGVHTPEQALTQIHEYAAGNTKQQQRSKRRSNSKRGGRSEPVPEWAKNDYVAPKEAVSADTQAQLNAQLQELARKRQQKKEQ</sequence>
<dbReference type="OrthoDB" id="2082007at2"/>
<dbReference type="InterPro" id="IPR058660">
    <property type="entry name" value="WHD_DnaB"/>
</dbReference>
<dbReference type="Proteomes" id="UP000051922">
    <property type="component" value="Unassembled WGS sequence"/>
</dbReference>
<gene>
    <name evidence="5" type="ORF">FC50_GL002248</name>
</gene>
<comment type="caution">
    <text evidence="5">The sequence shown here is derived from an EMBL/GenBank/DDBJ whole genome shotgun (WGS) entry which is preliminary data.</text>
</comment>
<keyword evidence="5" id="KW-0547">Nucleotide-binding</keyword>
<dbReference type="PATRIC" id="fig|1423783.4.peg.2301"/>
<organism evidence="5 6">
    <name type="scientific">Lacticaseibacillus pantheris DSM 15945 = JCM 12539 = NBRC 106106</name>
    <dbReference type="NCBI Taxonomy" id="1423783"/>
    <lineage>
        <taxon>Bacteria</taxon>
        <taxon>Bacillati</taxon>
        <taxon>Bacillota</taxon>
        <taxon>Bacilli</taxon>
        <taxon>Lactobacillales</taxon>
        <taxon>Lactobacillaceae</taxon>
        <taxon>Lacticaseibacillus</taxon>
    </lineage>
</organism>
<dbReference type="InterPro" id="IPR006343">
    <property type="entry name" value="DnaB/C_C"/>
</dbReference>
<dbReference type="STRING" id="1423783.FC50_GL002248"/>
<evidence type="ECO:0000259" key="4">
    <source>
        <dbReference type="Pfam" id="PF25888"/>
    </source>
</evidence>
<evidence type="ECO:0000256" key="1">
    <source>
        <dbReference type="ARBA" id="ARBA00093462"/>
    </source>
</evidence>
<dbReference type="GO" id="GO:0004386">
    <property type="term" value="F:helicase activity"/>
    <property type="evidence" value="ECO:0007669"/>
    <property type="project" value="UniProtKB-KW"/>
</dbReference>
<reference evidence="5 6" key="1">
    <citation type="journal article" date="2015" name="Genome Announc.">
        <title>Expanding the biotechnology potential of lactobacilli through comparative genomics of 213 strains and associated genera.</title>
        <authorList>
            <person name="Sun Z."/>
            <person name="Harris H.M."/>
            <person name="McCann A."/>
            <person name="Guo C."/>
            <person name="Argimon S."/>
            <person name="Zhang W."/>
            <person name="Yang X."/>
            <person name="Jeffery I.B."/>
            <person name="Cooney J.C."/>
            <person name="Kagawa T.F."/>
            <person name="Liu W."/>
            <person name="Song Y."/>
            <person name="Salvetti E."/>
            <person name="Wrobel A."/>
            <person name="Rasinkangas P."/>
            <person name="Parkhill J."/>
            <person name="Rea M.C."/>
            <person name="O'Sullivan O."/>
            <person name="Ritari J."/>
            <person name="Douillard F.P."/>
            <person name="Paul Ross R."/>
            <person name="Yang R."/>
            <person name="Briner A.E."/>
            <person name="Felis G.E."/>
            <person name="de Vos W.M."/>
            <person name="Barrangou R."/>
            <person name="Klaenhammer T.R."/>
            <person name="Caufield P.W."/>
            <person name="Cui Y."/>
            <person name="Zhang H."/>
            <person name="O'Toole P.W."/>
        </authorList>
    </citation>
    <scope>NUCLEOTIDE SEQUENCE [LARGE SCALE GENOMIC DNA]</scope>
    <source>
        <strain evidence="5 6">DSM 15945</strain>
    </source>
</reference>
<dbReference type="AlphaFoldDB" id="A0A0R1TSR6"/>
<feature type="domain" description="DnaB/C C-terminal" evidence="3">
    <location>
        <begin position="335"/>
        <end position="398"/>
    </location>
</feature>
<evidence type="ECO:0000256" key="2">
    <source>
        <dbReference type="SAM" id="MobiDB-lite"/>
    </source>
</evidence>
<feature type="region of interest" description="Disordered" evidence="2">
    <location>
        <begin position="403"/>
        <end position="450"/>
    </location>
</feature>
<keyword evidence="5" id="KW-0378">Hydrolase</keyword>
<dbReference type="Pfam" id="PF25888">
    <property type="entry name" value="WHD_DnaB"/>
    <property type="match status" value="1"/>
</dbReference>
<dbReference type="RefSeq" id="WP_056957166.1">
    <property type="nucleotide sequence ID" value="NZ_AZFJ01000062.1"/>
</dbReference>
<evidence type="ECO:0000259" key="3">
    <source>
        <dbReference type="Pfam" id="PF07261"/>
    </source>
</evidence>